<dbReference type="InterPro" id="IPR001647">
    <property type="entry name" value="HTH_TetR"/>
</dbReference>
<keyword evidence="3" id="KW-0804">Transcription</keyword>
<name>A0A839RLV7_9ACTN</name>
<dbReference type="InterPro" id="IPR036271">
    <property type="entry name" value="Tet_transcr_reg_TetR-rel_C_sf"/>
</dbReference>
<dbReference type="Pfam" id="PF02909">
    <property type="entry name" value="TetR_C_1"/>
    <property type="match status" value="1"/>
</dbReference>
<evidence type="ECO:0000256" key="3">
    <source>
        <dbReference type="ARBA" id="ARBA00023163"/>
    </source>
</evidence>
<evidence type="ECO:0000256" key="4">
    <source>
        <dbReference type="PROSITE-ProRule" id="PRU00335"/>
    </source>
</evidence>
<evidence type="ECO:0000313" key="7">
    <source>
        <dbReference type="Proteomes" id="UP000567922"/>
    </source>
</evidence>
<dbReference type="GO" id="GO:0045892">
    <property type="term" value="P:negative regulation of DNA-templated transcription"/>
    <property type="evidence" value="ECO:0007669"/>
    <property type="project" value="InterPro"/>
</dbReference>
<gene>
    <name evidence="6" type="ORF">FHU29_001457</name>
</gene>
<keyword evidence="1" id="KW-0805">Transcription regulation</keyword>
<feature type="DNA-binding region" description="H-T-H motif" evidence="4">
    <location>
        <begin position="43"/>
        <end position="62"/>
    </location>
</feature>
<evidence type="ECO:0000259" key="5">
    <source>
        <dbReference type="PROSITE" id="PS50977"/>
    </source>
</evidence>
<accession>A0A839RLV7</accession>
<evidence type="ECO:0000313" key="6">
    <source>
        <dbReference type="EMBL" id="MBB3037023.1"/>
    </source>
</evidence>
<comment type="caution">
    <text evidence="6">The sequence shown here is derived from an EMBL/GenBank/DDBJ whole genome shotgun (WGS) entry which is preliminary data.</text>
</comment>
<dbReference type="GO" id="GO:0003677">
    <property type="term" value="F:DNA binding"/>
    <property type="evidence" value="ECO:0007669"/>
    <property type="project" value="UniProtKB-UniRule"/>
</dbReference>
<dbReference type="Proteomes" id="UP000567922">
    <property type="component" value="Unassembled WGS sequence"/>
</dbReference>
<protein>
    <submittedName>
        <fullName evidence="6">AcrR family transcriptional regulator</fullName>
    </submittedName>
</protein>
<feature type="domain" description="HTH tetR-type" evidence="5">
    <location>
        <begin position="20"/>
        <end position="80"/>
    </location>
</feature>
<evidence type="ECO:0000256" key="2">
    <source>
        <dbReference type="ARBA" id="ARBA00023125"/>
    </source>
</evidence>
<dbReference type="SUPFAM" id="SSF46689">
    <property type="entry name" value="Homeodomain-like"/>
    <property type="match status" value="1"/>
</dbReference>
<dbReference type="InterPro" id="IPR009057">
    <property type="entry name" value="Homeodomain-like_sf"/>
</dbReference>
<reference evidence="6 7" key="1">
    <citation type="submission" date="2020-08" db="EMBL/GenBank/DDBJ databases">
        <title>Sequencing the genomes of 1000 actinobacteria strains.</title>
        <authorList>
            <person name="Klenk H.-P."/>
        </authorList>
    </citation>
    <scope>NUCLEOTIDE SEQUENCE [LARGE SCALE GENOMIC DNA]</scope>
    <source>
        <strain evidence="6 7">DSM 45258</strain>
    </source>
</reference>
<dbReference type="OrthoDB" id="3173376at2"/>
<dbReference type="InterPro" id="IPR004111">
    <property type="entry name" value="Repressor_TetR_C"/>
</dbReference>
<organism evidence="6 7">
    <name type="scientific">Hoyosella altamirensis</name>
    <dbReference type="NCBI Taxonomy" id="616997"/>
    <lineage>
        <taxon>Bacteria</taxon>
        <taxon>Bacillati</taxon>
        <taxon>Actinomycetota</taxon>
        <taxon>Actinomycetes</taxon>
        <taxon>Mycobacteriales</taxon>
        <taxon>Hoyosellaceae</taxon>
        <taxon>Hoyosella</taxon>
    </lineage>
</organism>
<proteinExistence type="predicted"/>
<dbReference type="AlphaFoldDB" id="A0A839RLV7"/>
<sequence>MVQANSGRKRRSRPAAGLPAITPAMIVDAACELTAECGVEDWTLRQLSAVLNAYPAVIYHHVGDREAVVAEVIERVVAQVRVPGDDLTWRAWFAELLSDMRRVLRRYPGVARRLAVHGPTVPSALAIIDKGVRRLRAGGFGDRSVFVYNYLLTQVSLFIAHQDDRDAAVEVRMRGSEVFSSYRERADLPGLAEMGRLVYEIGQQPDGPSRYFDEFFEFTLDRALDGVASLLHQPSASNDLG</sequence>
<dbReference type="RefSeq" id="WP_064442155.1">
    <property type="nucleotide sequence ID" value="NZ_BDDI01000020.1"/>
</dbReference>
<keyword evidence="2 4" id="KW-0238">DNA-binding</keyword>
<dbReference type="EMBL" id="JACHWS010000001">
    <property type="protein sequence ID" value="MBB3037023.1"/>
    <property type="molecule type" value="Genomic_DNA"/>
</dbReference>
<dbReference type="PROSITE" id="PS50977">
    <property type="entry name" value="HTH_TETR_2"/>
    <property type="match status" value="1"/>
</dbReference>
<dbReference type="Gene3D" id="1.10.357.10">
    <property type="entry name" value="Tetracycline Repressor, domain 2"/>
    <property type="match status" value="1"/>
</dbReference>
<evidence type="ECO:0000256" key="1">
    <source>
        <dbReference type="ARBA" id="ARBA00023015"/>
    </source>
</evidence>
<dbReference type="SUPFAM" id="SSF48498">
    <property type="entry name" value="Tetracyclin repressor-like, C-terminal domain"/>
    <property type="match status" value="1"/>
</dbReference>
<keyword evidence="7" id="KW-1185">Reference proteome</keyword>